<dbReference type="InterPro" id="IPR036188">
    <property type="entry name" value="FAD/NAD-bd_sf"/>
</dbReference>
<feature type="binding site" evidence="5">
    <location>
        <position position="503"/>
    </location>
    <ligand>
        <name>substrate</name>
    </ligand>
</feature>
<dbReference type="Gene3D" id="1.10.405.10">
    <property type="entry name" value="Guanine Nucleotide Dissociation Inhibitor, domain 1"/>
    <property type="match status" value="1"/>
</dbReference>
<sequence>MAPPLNKPGTIFSNSPRTADPGFYSNTVSAHGQQRTIITSGHVGQRKDGSWPETFREQVQQALFNLVASLESGGASARDIVKLTFYPVDWSMDMLEDLFKPIFQILTEKHGVMHRPLTTLVPVPSLAFPQAKFEIEAVAMVGGTAQPWRDADTPVYKPPPVETEVVVVGGGFSGLAAAYRCHEAGLKTIVLEAKARIGGRSRTHKKQSGPGVVELGATWINKSTQPEVFALTQKFGLETLEQFAEGDTIHQGVDGVVIRGQAGGLESRISAEDRRQTEIYTQALVQRSESVNIRKFHEFPKSEDVTFADWVAQLGCTGEHVQALANHLSSALIGRGSKDIGAHYFLDYVKSGMGFLSLVSDDKMGAQHLRVKKGTSEIAYSLARALEPGSVLVNSPVDSIVQHQGDCLITTASGASFRARKVVMAIPTNTYTNIHFTPPLPRGKRALATRTMPGYYTKALVTYREPWWRHAGLSGKFTSLKGPIYFSWDTSDPSSEQYSLALFIVGPVAHQWSELSTLQQEESLLNHLAELVGPKLAKNAHDVLEVNIMEWEKEEFLCGAPTSSMPPGLLSQFGGNLRNPLSNVHFTGAETAFEWKGYLEGAVRAGYRAAKEVTQALQPTAKL</sequence>
<comment type="caution">
    <text evidence="8">The sequence shown here is derived from an EMBL/GenBank/DDBJ whole genome shotgun (WGS) entry which is preliminary data.</text>
</comment>
<dbReference type="Gene3D" id="3.30.1330.40">
    <property type="entry name" value="RutC-like"/>
    <property type="match status" value="1"/>
</dbReference>
<protein>
    <recommendedName>
        <fullName evidence="6">Amine oxidase</fullName>
        <ecNumber evidence="6">1.4.3.-</ecNumber>
    </recommendedName>
</protein>
<feature type="domain" description="Amine oxidase" evidence="7">
    <location>
        <begin position="172"/>
        <end position="613"/>
    </location>
</feature>
<evidence type="ECO:0000313" key="9">
    <source>
        <dbReference type="Proteomes" id="UP000053573"/>
    </source>
</evidence>
<gene>
    <name evidence="8" type="ORF">EMPG_09849</name>
</gene>
<dbReference type="SUPFAM" id="SSF54373">
    <property type="entry name" value="FAD-linked reductases, C-terminal domain"/>
    <property type="match status" value="1"/>
</dbReference>
<keyword evidence="3 6" id="KW-0560">Oxidoreductase</keyword>
<evidence type="ECO:0000256" key="2">
    <source>
        <dbReference type="ARBA" id="ARBA00005995"/>
    </source>
</evidence>
<accession>A0A0H1BHP8</accession>
<feature type="binding site" evidence="5">
    <location>
        <position position="397"/>
    </location>
    <ligand>
        <name>FAD</name>
        <dbReference type="ChEBI" id="CHEBI:57692"/>
    </ligand>
</feature>
<evidence type="ECO:0000256" key="4">
    <source>
        <dbReference type="ARBA" id="ARBA00048448"/>
    </source>
</evidence>
<dbReference type="SUPFAM" id="SSF55298">
    <property type="entry name" value="YjgF-like"/>
    <property type="match status" value="1"/>
</dbReference>
<dbReference type="Gene3D" id="3.50.50.60">
    <property type="entry name" value="FAD/NAD(P)-binding domain"/>
    <property type="match status" value="1"/>
</dbReference>
<dbReference type="Proteomes" id="UP000053573">
    <property type="component" value="Unassembled WGS sequence"/>
</dbReference>
<keyword evidence="6" id="KW-0274">FAD</keyword>
<dbReference type="EMBL" id="LDEV01001879">
    <property type="protein sequence ID" value="KLJ10835.1"/>
    <property type="molecule type" value="Genomic_DNA"/>
</dbReference>
<dbReference type="Pfam" id="PF01042">
    <property type="entry name" value="Ribonuc_L-PSP"/>
    <property type="match status" value="1"/>
</dbReference>
<evidence type="ECO:0000256" key="3">
    <source>
        <dbReference type="ARBA" id="ARBA00023002"/>
    </source>
</evidence>
<dbReference type="InterPro" id="IPR001613">
    <property type="entry name" value="Flavin_amine_oxidase"/>
</dbReference>
<comment type="similarity">
    <text evidence="2 6">Belongs to the flavin monoamine oxidase family.</text>
</comment>
<comment type="catalytic activity">
    <reaction evidence="4">
        <text>a secondary aliphatic amine + O2 + H2O = a primary amine + an aldehyde + H2O2</text>
        <dbReference type="Rhea" id="RHEA:26414"/>
        <dbReference type="ChEBI" id="CHEBI:15377"/>
        <dbReference type="ChEBI" id="CHEBI:15379"/>
        <dbReference type="ChEBI" id="CHEBI:16240"/>
        <dbReference type="ChEBI" id="CHEBI:17478"/>
        <dbReference type="ChEBI" id="CHEBI:58855"/>
        <dbReference type="ChEBI" id="CHEBI:65296"/>
        <dbReference type="EC" id="1.4.3.4"/>
    </reaction>
</comment>
<dbReference type="GO" id="GO:0097621">
    <property type="term" value="F:monoamine oxidase activity"/>
    <property type="evidence" value="ECO:0007669"/>
    <property type="project" value="UniProtKB-EC"/>
</dbReference>
<comment type="cofactor">
    <cofactor evidence="1 6">
        <name>FAD</name>
        <dbReference type="ChEBI" id="CHEBI:57692"/>
    </cofactor>
</comment>
<dbReference type="Gene3D" id="3.90.660.10">
    <property type="match status" value="1"/>
</dbReference>
<dbReference type="PANTHER" id="PTHR43563">
    <property type="entry name" value="AMINE OXIDASE"/>
    <property type="match status" value="1"/>
</dbReference>
<dbReference type="InterPro" id="IPR006175">
    <property type="entry name" value="YjgF/YER057c/UK114"/>
</dbReference>
<feature type="binding site" evidence="5">
    <location>
        <position position="590"/>
    </location>
    <ligand>
        <name>FAD</name>
        <dbReference type="ChEBI" id="CHEBI:57692"/>
    </ligand>
</feature>
<evidence type="ECO:0000256" key="6">
    <source>
        <dbReference type="RuleBase" id="RU362067"/>
    </source>
</evidence>
<dbReference type="InterPro" id="IPR002937">
    <property type="entry name" value="Amino_oxidase"/>
</dbReference>
<reference evidence="9" key="1">
    <citation type="journal article" date="2015" name="PLoS Genet.">
        <title>The dynamic genome and transcriptome of the human fungal pathogen Blastomyces and close relative Emmonsia.</title>
        <authorList>
            <person name="Munoz J.F."/>
            <person name="Gauthier G.M."/>
            <person name="Desjardins C.A."/>
            <person name="Gallo J.E."/>
            <person name="Holder J."/>
            <person name="Sullivan T.D."/>
            <person name="Marty A.J."/>
            <person name="Carmen J.C."/>
            <person name="Chen Z."/>
            <person name="Ding L."/>
            <person name="Gujja S."/>
            <person name="Magrini V."/>
            <person name="Misas E."/>
            <person name="Mitreva M."/>
            <person name="Priest M."/>
            <person name="Saif S."/>
            <person name="Whiston E.A."/>
            <person name="Young S."/>
            <person name="Zeng Q."/>
            <person name="Goldman W.E."/>
            <person name="Mardis E.R."/>
            <person name="Taylor J.W."/>
            <person name="McEwen J.G."/>
            <person name="Clay O.K."/>
            <person name="Klein B.S."/>
            <person name="Cuomo C.A."/>
        </authorList>
    </citation>
    <scope>NUCLEOTIDE SEQUENCE [LARGE SCALE GENOMIC DNA]</scope>
    <source>
        <strain evidence="9">UAMH 139</strain>
    </source>
</reference>
<dbReference type="AlphaFoldDB" id="A0A0H1BHP8"/>
<feature type="binding site" evidence="5">
    <location>
        <begin position="192"/>
        <end position="193"/>
    </location>
    <ligand>
        <name>FAD</name>
        <dbReference type="ChEBI" id="CHEBI:57692"/>
    </ligand>
</feature>
<dbReference type="EC" id="1.4.3.-" evidence="6"/>
<dbReference type="PANTHER" id="PTHR43563:SF14">
    <property type="entry name" value="AMINE OXIDASE"/>
    <property type="match status" value="1"/>
</dbReference>
<evidence type="ECO:0000259" key="7">
    <source>
        <dbReference type="Pfam" id="PF01593"/>
    </source>
</evidence>
<dbReference type="PRINTS" id="PR00757">
    <property type="entry name" value="AMINEOXDASEF"/>
</dbReference>
<dbReference type="CDD" id="cd00448">
    <property type="entry name" value="YjgF_YER057c_UK114_family"/>
    <property type="match status" value="1"/>
</dbReference>
<name>A0A0H1BHP8_9EURO</name>
<keyword evidence="6" id="KW-0285">Flavoprotein</keyword>
<feature type="binding site" evidence="5">
    <location>
        <position position="173"/>
    </location>
    <ligand>
        <name>FAD</name>
        <dbReference type="ChEBI" id="CHEBI:57692"/>
    </ligand>
</feature>
<dbReference type="InterPro" id="IPR050703">
    <property type="entry name" value="Flavin_MAO"/>
</dbReference>
<evidence type="ECO:0000256" key="5">
    <source>
        <dbReference type="PIRSR" id="PIRSR601613-1"/>
    </source>
</evidence>
<evidence type="ECO:0000313" key="8">
    <source>
        <dbReference type="EMBL" id="KLJ10835.1"/>
    </source>
</evidence>
<organism evidence="8 9">
    <name type="scientific">Blastomyces silverae</name>
    <dbReference type="NCBI Taxonomy" id="2060906"/>
    <lineage>
        <taxon>Eukaryota</taxon>
        <taxon>Fungi</taxon>
        <taxon>Dikarya</taxon>
        <taxon>Ascomycota</taxon>
        <taxon>Pezizomycotina</taxon>
        <taxon>Eurotiomycetes</taxon>
        <taxon>Eurotiomycetidae</taxon>
        <taxon>Onygenales</taxon>
        <taxon>Ajellomycetaceae</taxon>
        <taxon>Blastomyces</taxon>
    </lineage>
</organism>
<dbReference type="STRING" id="2060906.A0A0H1BHP8"/>
<evidence type="ECO:0000256" key="1">
    <source>
        <dbReference type="ARBA" id="ARBA00001974"/>
    </source>
</evidence>
<proteinExistence type="inferred from homology"/>
<dbReference type="OrthoDB" id="7777654at2759"/>
<keyword evidence="9" id="KW-1185">Reference proteome</keyword>
<dbReference type="SUPFAM" id="SSF51905">
    <property type="entry name" value="FAD/NAD(P)-binding domain"/>
    <property type="match status" value="1"/>
</dbReference>
<dbReference type="InterPro" id="IPR035959">
    <property type="entry name" value="RutC-like_sf"/>
</dbReference>
<dbReference type="Pfam" id="PF01593">
    <property type="entry name" value="Amino_oxidase"/>
    <property type="match status" value="1"/>
</dbReference>